<dbReference type="SUPFAM" id="SSF56219">
    <property type="entry name" value="DNase I-like"/>
    <property type="match status" value="1"/>
</dbReference>
<feature type="transmembrane region" description="Helical" evidence="1">
    <location>
        <begin position="38"/>
        <end position="61"/>
    </location>
</feature>
<gene>
    <name evidence="3" type="ORF">PMACD_LOCUS13057</name>
</gene>
<dbReference type="GO" id="GO:0003824">
    <property type="term" value="F:catalytic activity"/>
    <property type="evidence" value="ECO:0007669"/>
    <property type="project" value="InterPro"/>
</dbReference>
<feature type="domain" description="Reverse transcriptase" evidence="2">
    <location>
        <begin position="463"/>
        <end position="738"/>
    </location>
</feature>
<dbReference type="Pfam" id="PF00078">
    <property type="entry name" value="RVT_1"/>
    <property type="match status" value="1"/>
</dbReference>
<dbReference type="Gene3D" id="3.30.70.270">
    <property type="match status" value="1"/>
</dbReference>
<dbReference type="PROSITE" id="PS50878">
    <property type="entry name" value="RT_POL"/>
    <property type="match status" value="1"/>
</dbReference>
<accession>A0A821W7M5</accession>
<protein>
    <recommendedName>
        <fullName evidence="2">Reverse transcriptase domain-containing protein</fullName>
    </recommendedName>
</protein>
<keyword evidence="1" id="KW-0472">Membrane</keyword>
<dbReference type="SUPFAM" id="SSF56672">
    <property type="entry name" value="DNA/RNA polymerases"/>
    <property type="match status" value="1"/>
</dbReference>
<evidence type="ECO:0000256" key="1">
    <source>
        <dbReference type="SAM" id="Phobius"/>
    </source>
</evidence>
<dbReference type="Pfam" id="PF14529">
    <property type="entry name" value="Exo_endo_phos_2"/>
    <property type="match status" value="1"/>
</dbReference>
<feature type="transmembrane region" description="Helical" evidence="1">
    <location>
        <begin position="773"/>
        <end position="794"/>
    </location>
</feature>
<keyword evidence="1" id="KW-0812">Transmembrane</keyword>
<feature type="transmembrane region" description="Helical" evidence="1">
    <location>
        <begin position="12"/>
        <end position="32"/>
    </location>
</feature>
<dbReference type="InterPro" id="IPR000477">
    <property type="entry name" value="RT_dom"/>
</dbReference>
<evidence type="ECO:0000313" key="4">
    <source>
        <dbReference type="Proteomes" id="UP000663880"/>
    </source>
</evidence>
<dbReference type="OrthoDB" id="5953030at2759"/>
<evidence type="ECO:0000313" key="3">
    <source>
        <dbReference type="EMBL" id="CAF4921351.1"/>
    </source>
</evidence>
<keyword evidence="4" id="KW-1185">Reference proteome</keyword>
<dbReference type="Gene3D" id="3.60.10.10">
    <property type="entry name" value="Endonuclease/exonuclease/phosphatase"/>
    <property type="match status" value="1"/>
</dbReference>
<dbReference type="InterPro" id="IPR043502">
    <property type="entry name" value="DNA/RNA_pol_sf"/>
</dbReference>
<dbReference type="Proteomes" id="UP000663880">
    <property type="component" value="Unassembled WGS sequence"/>
</dbReference>
<dbReference type="CDD" id="cd01650">
    <property type="entry name" value="RT_nLTR_like"/>
    <property type="match status" value="1"/>
</dbReference>
<keyword evidence="1" id="KW-1133">Transmembrane helix</keyword>
<name>A0A821W7M5_9NEOP</name>
<comment type="caution">
    <text evidence="3">The sequence shown here is derived from an EMBL/GenBank/DDBJ whole genome shotgun (WGS) entry which is preliminary data.</text>
</comment>
<reference evidence="3" key="1">
    <citation type="submission" date="2021-02" db="EMBL/GenBank/DDBJ databases">
        <authorList>
            <person name="Steward A R."/>
        </authorList>
    </citation>
    <scope>NUCLEOTIDE SEQUENCE</scope>
</reference>
<dbReference type="AlphaFoldDB" id="A0A821W7M5"/>
<dbReference type="PANTHER" id="PTHR33332">
    <property type="entry name" value="REVERSE TRANSCRIPTASE DOMAIN-CONTAINING PROTEIN"/>
    <property type="match status" value="1"/>
</dbReference>
<organism evidence="3 4">
    <name type="scientific">Pieris macdunnoughi</name>
    <dbReference type="NCBI Taxonomy" id="345717"/>
    <lineage>
        <taxon>Eukaryota</taxon>
        <taxon>Metazoa</taxon>
        <taxon>Ecdysozoa</taxon>
        <taxon>Arthropoda</taxon>
        <taxon>Hexapoda</taxon>
        <taxon>Insecta</taxon>
        <taxon>Pterygota</taxon>
        <taxon>Neoptera</taxon>
        <taxon>Endopterygota</taxon>
        <taxon>Lepidoptera</taxon>
        <taxon>Glossata</taxon>
        <taxon>Ditrysia</taxon>
        <taxon>Papilionoidea</taxon>
        <taxon>Pieridae</taxon>
        <taxon>Pierinae</taxon>
        <taxon>Pieris</taxon>
    </lineage>
</organism>
<dbReference type="InterPro" id="IPR005135">
    <property type="entry name" value="Endo/exonuclease/phosphatase"/>
</dbReference>
<proteinExistence type="predicted"/>
<evidence type="ECO:0000259" key="2">
    <source>
        <dbReference type="PROSITE" id="PS50878"/>
    </source>
</evidence>
<dbReference type="InterPro" id="IPR043128">
    <property type="entry name" value="Rev_trsase/Diguanyl_cyclase"/>
</dbReference>
<dbReference type="InterPro" id="IPR036691">
    <property type="entry name" value="Endo/exonu/phosph_ase_sf"/>
</dbReference>
<sequence>MSSTSMLKAFRRIIPICFHLFNTLIFTPFLFLRLGLNLVFLLLSFPFLAFISYGTTVWAELGGGVAIYLRAHIPYTILSSSPQPPPNDAVEHLLLEISFSHSKLLLGVFYSPSSNVDYFSALGLLLDNFVNNYNHTILMGDLNTCLLKNDHRSRKLTSTIESYNLNILPLNATHHFPDSSPSLLDLIFVSNPILVHKHGQIPADAFSYHDLIFLSYKLRPPKVKPQILMLRRNFRGIDVESLSADAAELDWNSVYSERDIHRKVGLFNSLLTQLYDVHAPTRPVKVKHLPSPWLTDEIKLIIETKNRAKAKLRLCDSPLAREKYKKVRNRCNTLCRDAQRRHIHKSVEGGDPFKVWKFLKSLGIGKQQKQPLSADLNIDLLNQHFSCHPTFDQSIKSETIASLDFYPTTNIPSFSFQSIAEDEVGRSIMSVSSKAIGYDCIGRDMILPIVDILIPVLAHIFNTSVSSGVFPNIWKYANVIPTPKIANPVAYSDFRPISILPFLSKVLERILHQQLAIFLNEHSLLNSVQSGFRPGHSTATALTKITDDIRGGMDNKKLTILTLLDFSNAFNSVDIDVLLALLCSFNMSPTVINFFKSYLTERQQRIKLTDSFSSWSHVSAGVPQGGILSPLLFSLFINSITNQLSSNSHLYADDLQIYNQSTFNDLPSAIQKTNLDLDKVVQWSKSYGLKINPYKSQAIIIGSASYIMRINWSTLPQLTIDGTVVPFCSTVRNLGITLDTTLSWQPQINELSRRIFLLLTHLIGYAISCLSQLKFILLILFYSLFLITLMCVILI</sequence>
<dbReference type="EMBL" id="CAJOBZ010000057">
    <property type="protein sequence ID" value="CAF4921351.1"/>
    <property type="molecule type" value="Genomic_DNA"/>
</dbReference>
<dbReference type="GO" id="GO:0071897">
    <property type="term" value="P:DNA biosynthetic process"/>
    <property type="evidence" value="ECO:0007669"/>
    <property type="project" value="UniProtKB-ARBA"/>
</dbReference>